<protein>
    <recommendedName>
        <fullName evidence="3">DUF4350 domain-containing protein</fullName>
    </recommendedName>
</protein>
<sequence length="322" mass="35870">MKNKLLVFSLFLIFILVFSQTRTPIAHVIEHDPPSVFNFGPGGITTFYYRESGKRRVGILYNLQELRGFDPQSHVLMLLSPDRRVENVNYLIEWVDSGGVAVICDELNYSIDVLKVLGIEYSSDVSGIAVARCALGNETIDILIDVAKKLKAVNSDAKPLCFYGIEPIAYNVSLGRGYAIIVGDSSLVINEILSQPTIAKNNTKFVELLINDRNMLIYEGSRLYTPIYAQVIAQYIDVVLNGLTRVLRWVISERGAVGSLGVALGVTAMLMMYIVLRFGVQANPKKYLQLQSAIRNTAESTREKLLIGVSAWEKLEIGMKKE</sequence>
<name>A0A7J3Z767_9CREN</name>
<keyword evidence="1" id="KW-1133">Transmembrane helix</keyword>
<reference evidence="2" key="1">
    <citation type="journal article" date="2020" name="mSystems">
        <title>Genome- and Community-Level Interaction Insights into Carbon Utilization and Element Cycling Functions of Hydrothermarchaeota in Hydrothermal Sediment.</title>
        <authorList>
            <person name="Zhou Z."/>
            <person name="Liu Y."/>
            <person name="Xu W."/>
            <person name="Pan J."/>
            <person name="Luo Z.H."/>
            <person name="Li M."/>
        </authorList>
    </citation>
    <scope>NUCLEOTIDE SEQUENCE [LARGE SCALE GENOMIC DNA]</scope>
    <source>
        <strain evidence="2">SpSt-1105</strain>
    </source>
</reference>
<evidence type="ECO:0000256" key="1">
    <source>
        <dbReference type="SAM" id="Phobius"/>
    </source>
</evidence>
<accession>A0A7J3Z767</accession>
<keyword evidence="1" id="KW-0812">Transmembrane</keyword>
<comment type="caution">
    <text evidence="2">The sequence shown here is derived from an EMBL/GenBank/DDBJ whole genome shotgun (WGS) entry which is preliminary data.</text>
</comment>
<dbReference type="EMBL" id="DRYQ01000057">
    <property type="protein sequence ID" value="HHQ50512.1"/>
    <property type="molecule type" value="Genomic_DNA"/>
</dbReference>
<proteinExistence type="predicted"/>
<dbReference type="AlphaFoldDB" id="A0A7J3Z767"/>
<keyword evidence="1" id="KW-0472">Membrane</keyword>
<evidence type="ECO:0000313" key="2">
    <source>
        <dbReference type="EMBL" id="HHQ50512.1"/>
    </source>
</evidence>
<gene>
    <name evidence="2" type="ORF">ENM66_04075</name>
</gene>
<evidence type="ECO:0008006" key="3">
    <source>
        <dbReference type="Google" id="ProtNLM"/>
    </source>
</evidence>
<feature type="transmembrane region" description="Helical" evidence="1">
    <location>
        <begin position="255"/>
        <end position="276"/>
    </location>
</feature>
<organism evidence="2">
    <name type="scientific">Ignisphaera aggregans</name>
    <dbReference type="NCBI Taxonomy" id="334771"/>
    <lineage>
        <taxon>Archaea</taxon>
        <taxon>Thermoproteota</taxon>
        <taxon>Thermoprotei</taxon>
        <taxon>Desulfurococcales</taxon>
        <taxon>Desulfurococcaceae</taxon>
        <taxon>Ignisphaera</taxon>
    </lineage>
</organism>